<evidence type="ECO:0000313" key="2">
    <source>
        <dbReference type="Proteomes" id="UP000198688"/>
    </source>
</evidence>
<sequence length="56" mass="6490">MVNYYLIVFERTIGRILRNDTYTDRHEALRERFKAERGYQGDGDIEVVVLAADSPG</sequence>
<dbReference type="Proteomes" id="UP000198688">
    <property type="component" value="Chromosome I"/>
</dbReference>
<proteinExistence type="predicted"/>
<dbReference type="OrthoDB" id="3390901at2"/>
<reference evidence="1 2" key="1">
    <citation type="submission" date="2016-10" db="EMBL/GenBank/DDBJ databases">
        <authorList>
            <person name="de Groot N.N."/>
        </authorList>
    </citation>
    <scope>NUCLEOTIDE SEQUENCE [LARGE SCALE GENOMIC DNA]</scope>
    <source>
        <strain evidence="1 2">DSM 43941</strain>
    </source>
</reference>
<accession>A0A1H1ZPT2</accession>
<organism evidence="1 2">
    <name type="scientific">Actinoplanes derwentensis</name>
    <dbReference type="NCBI Taxonomy" id="113562"/>
    <lineage>
        <taxon>Bacteria</taxon>
        <taxon>Bacillati</taxon>
        <taxon>Actinomycetota</taxon>
        <taxon>Actinomycetes</taxon>
        <taxon>Micromonosporales</taxon>
        <taxon>Micromonosporaceae</taxon>
        <taxon>Actinoplanes</taxon>
    </lineage>
</organism>
<keyword evidence="2" id="KW-1185">Reference proteome</keyword>
<dbReference type="AlphaFoldDB" id="A0A1H1ZPT2"/>
<name>A0A1H1ZPT2_9ACTN</name>
<protein>
    <submittedName>
        <fullName evidence="1">Uncharacterized protein</fullName>
    </submittedName>
</protein>
<dbReference type="EMBL" id="LT629758">
    <property type="protein sequence ID" value="SDT35738.1"/>
    <property type="molecule type" value="Genomic_DNA"/>
</dbReference>
<evidence type="ECO:0000313" key="1">
    <source>
        <dbReference type="EMBL" id="SDT35738.1"/>
    </source>
</evidence>
<dbReference type="RefSeq" id="WP_157751640.1">
    <property type="nucleotide sequence ID" value="NZ_BOMJ01000073.1"/>
</dbReference>
<gene>
    <name evidence="1" type="ORF">SAMN04489716_3434</name>
</gene>